<feature type="compositionally biased region" description="Basic and acidic residues" evidence="2">
    <location>
        <begin position="1036"/>
        <end position="1052"/>
    </location>
</feature>
<reference evidence="3" key="1">
    <citation type="journal article" date="2022" name="Int. J. Mol. Sci.">
        <title>Draft Genome of Tanacetum Coccineum: Genomic Comparison of Closely Related Tanacetum-Family Plants.</title>
        <authorList>
            <person name="Yamashiro T."/>
            <person name="Shiraishi A."/>
            <person name="Nakayama K."/>
            <person name="Satake H."/>
        </authorList>
    </citation>
    <scope>NUCLEOTIDE SEQUENCE</scope>
</reference>
<feature type="compositionally biased region" description="Basic and acidic residues" evidence="2">
    <location>
        <begin position="958"/>
        <end position="974"/>
    </location>
</feature>
<gene>
    <name evidence="3" type="ORF">Tco_1057919</name>
</gene>
<protein>
    <recommendedName>
        <fullName evidence="5">RNA-directed DNA polymerase, eukaryota</fullName>
    </recommendedName>
</protein>
<evidence type="ECO:0008006" key="5">
    <source>
        <dbReference type="Google" id="ProtNLM"/>
    </source>
</evidence>
<evidence type="ECO:0000313" key="4">
    <source>
        <dbReference type="Proteomes" id="UP001151760"/>
    </source>
</evidence>
<feature type="region of interest" description="Disordered" evidence="2">
    <location>
        <begin position="125"/>
        <end position="208"/>
    </location>
</feature>
<evidence type="ECO:0000313" key="3">
    <source>
        <dbReference type="EMBL" id="GJT83577.1"/>
    </source>
</evidence>
<feature type="coiled-coil region" evidence="1">
    <location>
        <begin position="1009"/>
        <end position="1036"/>
    </location>
</feature>
<feature type="region of interest" description="Disordered" evidence="2">
    <location>
        <begin position="958"/>
        <end position="981"/>
    </location>
</feature>
<feature type="compositionally biased region" description="Acidic residues" evidence="2">
    <location>
        <begin position="1057"/>
        <end position="1069"/>
    </location>
</feature>
<feature type="compositionally biased region" description="Polar residues" evidence="2">
    <location>
        <begin position="195"/>
        <end position="208"/>
    </location>
</feature>
<evidence type="ECO:0000256" key="1">
    <source>
        <dbReference type="SAM" id="Coils"/>
    </source>
</evidence>
<dbReference type="Proteomes" id="UP001151760">
    <property type="component" value="Unassembled WGS sequence"/>
</dbReference>
<keyword evidence="4" id="KW-1185">Reference proteome</keyword>
<sequence>MCKHVGVSSWFSELLPANDSFVTDERLVWVSVEGLPSKSWTHNTFAKIVSQWGSLSDVEEDGVYIVRVKELEVWFPEFNCQFSDNGSDKGASDDEILGNHGINGECNTDNEVDYVSESSCMKDDGVASEHVDKSHNAKSPSEDPFGIYDILNRKPDNSNHKSDDPTFPPGFTPADENVIPMNSKDDNNDKPKGDFQSNKEGQSSSKSVNTSILKIKSGGSILDVMESVVEIGQTMGYNMGRMYQEHGALMVIKEDFRFPSVGNSGGIVCVWDLNMFVKDNVSISDSFVAIRGTWVPTATKLLIVSVYAPQEVSERRLLWEYIGSLIEQWEGACAILGVFNEVVRSREGYSHLSDHRPILMREVVVDYGPTPFRIFNSWFSKAGFDKMVESSWNNSLIMENNAIVLLKKKFQALKSMIKSWSKQEKHQSSAQRTAFMNRLVELDKIIDQGSGTENLVHERTVLLKDIYKVNSRLSLDFAQKAKVRWSIEGDENSKYFHGILNKKRSQLAIRGVLVDGDWIVEDMERNVSYDEIIGIVIDKEVVISCGGIFFTLALSPPVSRWPFYYNENFIVEQRQEGLRAMIFRLTLKGFDSVRWDFLDDLLDKFSFGTKWRGWIKGCLNSAGGSIPVMMTPVVHWFIKAMYGDHGCIDSPGTLIRNSPWSIIIKEVAALSLKGFLAYFGLVQLYELGPLPVLIKWDYILEWQDKPRTGVVGGGGRTYQEGAWGESLWVAGGWWGGGGAFGPSCVGSLLQHSRTYASRMTGQVFECILLLGTLRDISWLLEPSLVLTPHCGLKEYAGVLRTVRGGNTLTILLPFEEGQAELKLFSKLDPIMSGTVPPIPPPLGTSSGNTGNPNPNRVDTMPTNDIPNTTPTTNAGQNVGDENLPQLLDSRGGSHVTNVPDFDKDDFTSWKVRFLCKTAKEMWNDLILAHEGPSDTRDTKIAALRLKFNAFKSLEGEKPTKKMVEHESIMKKDSNSDVEEDQRTNNEFMADLNAEYHERAMLENQNSNHQKDYKEKYKGLKAEMAVLTKRIDDLTKGKSEKGKNEKGKSEKGLIAESFDWDEESVSSEDEGTTRIRAFMAIAEDEPSIGKADARSGQ</sequence>
<comment type="caution">
    <text evidence="3">The sequence shown here is derived from an EMBL/GenBank/DDBJ whole genome shotgun (WGS) entry which is preliminary data.</text>
</comment>
<proteinExistence type="predicted"/>
<reference evidence="3" key="2">
    <citation type="submission" date="2022-01" db="EMBL/GenBank/DDBJ databases">
        <authorList>
            <person name="Yamashiro T."/>
            <person name="Shiraishi A."/>
            <person name="Satake H."/>
            <person name="Nakayama K."/>
        </authorList>
    </citation>
    <scope>NUCLEOTIDE SEQUENCE</scope>
</reference>
<keyword evidence="1" id="KW-0175">Coiled coil</keyword>
<feature type="compositionally biased region" description="Basic and acidic residues" evidence="2">
    <location>
        <begin position="183"/>
        <end position="193"/>
    </location>
</feature>
<organism evidence="3 4">
    <name type="scientific">Tanacetum coccineum</name>
    <dbReference type="NCBI Taxonomy" id="301880"/>
    <lineage>
        <taxon>Eukaryota</taxon>
        <taxon>Viridiplantae</taxon>
        <taxon>Streptophyta</taxon>
        <taxon>Embryophyta</taxon>
        <taxon>Tracheophyta</taxon>
        <taxon>Spermatophyta</taxon>
        <taxon>Magnoliopsida</taxon>
        <taxon>eudicotyledons</taxon>
        <taxon>Gunneridae</taxon>
        <taxon>Pentapetalae</taxon>
        <taxon>asterids</taxon>
        <taxon>campanulids</taxon>
        <taxon>Asterales</taxon>
        <taxon>Asteraceae</taxon>
        <taxon>Asteroideae</taxon>
        <taxon>Anthemideae</taxon>
        <taxon>Anthemidinae</taxon>
        <taxon>Tanacetum</taxon>
    </lineage>
</organism>
<feature type="compositionally biased region" description="Basic and acidic residues" evidence="2">
    <location>
        <begin position="151"/>
        <end position="164"/>
    </location>
</feature>
<dbReference type="EMBL" id="BQNB010019275">
    <property type="protein sequence ID" value="GJT83577.1"/>
    <property type="molecule type" value="Genomic_DNA"/>
</dbReference>
<accession>A0ABQ5H8J2</accession>
<feature type="region of interest" description="Disordered" evidence="2">
    <location>
        <begin position="1036"/>
        <end position="1071"/>
    </location>
</feature>
<evidence type="ECO:0000256" key="2">
    <source>
        <dbReference type="SAM" id="MobiDB-lite"/>
    </source>
</evidence>
<name>A0ABQ5H8J2_9ASTR</name>
<feature type="compositionally biased region" description="Basic and acidic residues" evidence="2">
    <location>
        <begin position="125"/>
        <end position="135"/>
    </location>
</feature>